<evidence type="ECO:0000259" key="3">
    <source>
        <dbReference type="SMART" id="SM00199"/>
    </source>
</evidence>
<dbReference type="CTD" id="100537088"/>
<dbReference type="GO" id="GO:0005615">
    <property type="term" value="C:extracellular space"/>
    <property type="evidence" value="ECO:0007669"/>
    <property type="project" value="UniProtKB-KW"/>
</dbReference>
<reference evidence="5" key="1">
    <citation type="submission" date="2025-08" db="UniProtKB">
        <authorList>
            <consortium name="RefSeq"/>
        </authorList>
    </citation>
    <scope>IDENTIFICATION</scope>
    <source>
        <tissue evidence="5">Muscle</tissue>
    </source>
</reference>
<dbReference type="InterPro" id="IPR039809">
    <property type="entry name" value="Chemokine_b/g/d"/>
</dbReference>
<sequence>MRTSHILLLCILGHALFATVFCNISPDASGPDDCCFEYYPRSLNKIYIREYYMTDHRCPRTAAVLTTMNGATLCVDPKLPWVVRVMKSLDQ</sequence>
<dbReference type="AlphaFoldDB" id="A0A6I9PVG6"/>
<dbReference type="PANTHER" id="PTHR12015">
    <property type="entry name" value="SMALL INDUCIBLE CYTOKINE A"/>
    <property type="match status" value="1"/>
</dbReference>
<evidence type="ECO:0000313" key="4">
    <source>
        <dbReference type="Proteomes" id="UP000504611"/>
    </source>
</evidence>
<keyword evidence="4" id="KW-1185">Reference proteome</keyword>
<dbReference type="RefSeq" id="XP_010789286.1">
    <property type="nucleotide sequence ID" value="XM_010790984.1"/>
</dbReference>
<evidence type="ECO:0000313" key="5">
    <source>
        <dbReference type="RefSeq" id="XP_010789286.1"/>
    </source>
</evidence>
<dbReference type="CDD" id="cd00169">
    <property type="entry name" value="Chemokine"/>
    <property type="match status" value="1"/>
</dbReference>
<accession>A0A6I9PVG6</accession>
<dbReference type="Proteomes" id="UP000504611">
    <property type="component" value="Unplaced"/>
</dbReference>
<dbReference type="InterPro" id="IPR001811">
    <property type="entry name" value="Chemokine_IL8-like_dom"/>
</dbReference>
<dbReference type="SUPFAM" id="SSF54117">
    <property type="entry name" value="Interleukin 8-like chemokines"/>
    <property type="match status" value="1"/>
</dbReference>
<dbReference type="Gene3D" id="2.40.50.40">
    <property type="match status" value="1"/>
</dbReference>
<feature type="signal peptide" evidence="2">
    <location>
        <begin position="1"/>
        <end position="22"/>
    </location>
</feature>
<dbReference type="GO" id="GO:0008009">
    <property type="term" value="F:chemokine activity"/>
    <property type="evidence" value="ECO:0007669"/>
    <property type="project" value="InterPro"/>
</dbReference>
<name>A0A6I9PVG6_9TELE</name>
<evidence type="ECO:0000256" key="2">
    <source>
        <dbReference type="SAM" id="SignalP"/>
    </source>
</evidence>
<dbReference type="OrthoDB" id="8934837at2759"/>
<dbReference type="SMART" id="SM00199">
    <property type="entry name" value="SCY"/>
    <property type="match status" value="1"/>
</dbReference>
<keyword evidence="1" id="KW-0202">Cytokine</keyword>
<dbReference type="Pfam" id="PF00048">
    <property type="entry name" value="IL8"/>
    <property type="match status" value="1"/>
</dbReference>
<feature type="domain" description="Chemokine interleukin-8-like" evidence="3">
    <location>
        <begin position="31"/>
        <end position="89"/>
    </location>
</feature>
<protein>
    <submittedName>
        <fullName evidence="5">C-C motif chemokine 36.1 isoform X1</fullName>
    </submittedName>
</protein>
<proteinExistence type="predicted"/>
<dbReference type="InterPro" id="IPR036048">
    <property type="entry name" value="Interleukin_8-like_sf"/>
</dbReference>
<gene>
    <name evidence="5" type="primary">ccl36.1</name>
</gene>
<feature type="chain" id="PRO_5026853377" evidence="2">
    <location>
        <begin position="23"/>
        <end position="91"/>
    </location>
</feature>
<dbReference type="KEGG" id="ncc:104962538"/>
<keyword evidence="2" id="KW-0732">Signal</keyword>
<evidence type="ECO:0000256" key="1">
    <source>
        <dbReference type="ARBA" id="ARBA00022514"/>
    </source>
</evidence>
<organism evidence="4 5">
    <name type="scientific">Notothenia coriiceps</name>
    <name type="common">black rockcod</name>
    <dbReference type="NCBI Taxonomy" id="8208"/>
    <lineage>
        <taxon>Eukaryota</taxon>
        <taxon>Metazoa</taxon>
        <taxon>Chordata</taxon>
        <taxon>Craniata</taxon>
        <taxon>Vertebrata</taxon>
        <taxon>Euteleostomi</taxon>
        <taxon>Actinopterygii</taxon>
        <taxon>Neopterygii</taxon>
        <taxon>Teleostei</taxon>
        <taxon>Neoteleostei</taxon>
        <taxon>Acanthomorphata</taxon>
        <taxon>Eupercaria</taxon>
        <taxon>Perciformes</taxon>
        <taxon>Notothenioidei</taxon>
        <taxon>Nototheniidae</taxon>
        <taxon>Notothenia</taxon>
    </lineage>
</organism>
<dbReference type="GO" id="GO:0006955">
    <property type="term" value="P:immune response"/>
    <property type="evidence" value="ECO:0007669"/>
    <property type="project" value="InterPro"/>
</dbReference>